<proteinExistence type="predicted"/>
<evidence type="ECO:0000313" key="1">
    <source>
        <dbReference type="EMBL" id="OWK34689.1"/>
    </source>
</evidence>
<accession>A0A225DC17</accession>
<dbReference type="AlphaFoldDB" id="A0A225DC17"/>
<gene>
    <name evidence="1" type="ORF">FRUB_09531</name>
</gene>
<reference evidence="2" key="1">
    <citation type="submission" date="2017-06" db="EMBL/GenBank/DDBJ databases">
        <title>Genome analysis of Fimbriiglobus ruber SP5, the first member of the order Planctomycetales with confirmed chitinolytic capability.</title>
        <authorList>
            <person name="Ravin N.V."/>
            <person name="Rakitin A.L."/>
            <person name="Ivanova A.A."/>
            <person name="Beletsky A.V."/>
            <person name="Kulichevskaya I.S."/>
            <person name="Mardanov A.V."/>
            <person name="Dedysh S.N."/>
        </authorList>
    </citation>
    <scope>NUCLEOTIDE SEQUENCE [LARGE SCALE GENOMIC DNA]</scope>
    <source>
        <strain evidence="2">SP5</strain>
    </source>
</reference>
<dbReference type="EMBL" id="NIDE01000019">
    <property type="protein sequence ID" value="OWK34689.1"/>
    <property type="molecule type" value="Genomic_DNA"/>
</dbReference>
<evidence type="ECO:0000313" key="2">
    <source>
        <dbReference type="Proteomes" id="UP000214646"/>
    </source>
</evidence>
<keyword evidence="2" id="KW-1185">Reference proteome</keyword>
<name>A0A225DC17_9BACT</name>
<dbReference type="Proteomes" id="UP000214646">
    <property type="component" value="Unassembled WGS sequence"/>
</dbReference>
<protein>
    <submittedName>
        <fullName evidence="1">Uncharacterized protein</fullName>
    </submittedName>
</protein>
<comment type="caution">
    <text evidence="1">The sequence shown here is derived from an EMBL/GenBank/DDBJ whole genome shotgun (WGS) entry which is preliminary data.</text>
</comment>
<organism evidence="1 2">
    <name type="scientific">Fimbriiglobus ruber</name>
    <dbReference type="NCBI Taxonomy" id="1908690"/>
    <lineage>
        <taxon>Bacteria</taxon>
        <taxon>Pseudomonadati</taxon>
        <taxon>Planctomycetota</taxon>
        <taxon>Planctomycetia</taxon>
        <taxon>Gemmatales</taxon>
        <taxon>Gemmataceae</taxon>
        <taxon>Fimbriiglobus</taxon>
    </lineage>
</organism>
<sequence length="45" mass="4881">MCAESRHAATSRDSLSLKHDISASKTLPDRAANHTSLHAGFSWIC</sequence>